<accession>A0A6N1AF26</accession>
<geneLocation type="plasmid" evidence="1 2">
    <name>unnamed3</name>
</geneLocation>
<proteinExistence type="predicted"/>
<reference evidence="1 2" key="1">
    <citation type="submission" date="2020-06" db="EMBL/GenBank/DDBJ databases">
        <title>Complete genome of Azosprillum oryzae KACC14407.</title>
        <authorList>
            <person name="Kim M."/>
            <person name="Park Y.-J."/>
            <person name="Shin J.-H."/>
        </authorList>
    </citation>
    <scope>NUCLEOTIDE SEQUENCE [LARGE SCALE GENOMIC DNA]</scope>
    <source>
        <strain evidence="1 2">KACC 14407</strain>
        <plasmid evidence="1 2">unnamed3</plasmid>
    </source>
</reference>
<protein>
    <submittedName>
        <fullName evidence="1">Uncharacterized protein</fullName>
    </submittedName>
</protein>
<organism evidence="1 2">
    <name type="scientific">Azospirillum oryzae</name>
    <dbReference type="NCBI Taxonomy" id="286727"/>
    <lineage>
        <taxon>Bacteria</taxon>
        <taxon>Pseudomonadati</taxon>
        <taxon>Pseudomonadota</taxon>
        <taxon>Alphaproteobacteria</taxon>
        <taxon>Rhodospirillales</taxon>
        <taxon>Azospirillaceae</taxon>
        <taxon>Azospirillum</taxon>
    </lineage>
</organism>
<dbReference type="KEGG" id="aoz:HUE56_04500"/>
<evidence type="ECO:0000313" key="1">
    <source>
        <dbReference type="EMBL" id="QKS49799.1"/>
    </source>
</evidence>
<sequence>MKPDQSTDPLGRGYWRTLTDGQKRLLAALTDDYQPLRAVLSQVEANAMKVGGQVTWEKLAIIQALEVDMKNRDDVYVRRGKRWQYLWDRFGLDLTRWEVALSEVSAELDDHFAAGKL</sequence>
<name>A0A6N1AF26_9PROT</name>
<dbReference type="Proteomes" id="UP000509702">
    <property type="component" value="Plasmid unnamed3"/>
</dbReference>
<dbReference type="AlphaFoldDB" id="A0A6N1AF26"/>
<keyword evidence="2" id="KW-1185">Reference proteome</keyword>
<evidence type="ECO:0000313" key="2">
    <source>
        <dbReference type="Proteomes" id="UP000509702"/>
    </source>
</evidence>
<gene>
    <name evidence="1" type="ORF">HUE56_04500</name>
</gene>
<dbReference type="RefSeq" id="WP_149201744.1">
    <property type="nucleotide sequence ID" value="NZ_BSOV01000012.1"/>
</dbReference>
<keyword evidence="1" id="KW-0614">Plasmid</keyword>
<dbReference type="EMBL" id="CP054617">
    <property type="protein sequence ID" value="QKS49799.1"/>
    <property type="molecule type" value="Genomic_DNA"/>
</dbReference>